<evidence type="ECO:0000313" key="1">
    <source>
        <dbReference type="EMBL" id="KAK8893651.1"/>
    </source>
</evidence>
<dbReference type="InterPro" id="IPR016024">
    <property type="entry name" value="ARM-type_fold"/>
</dbReference>
<reference evidence="1 2" key="1">
    <citation type="submission" date="2024-04" db="EMBL/GenBank/DDBJ databases">
        <title>Tritrichomonas musculus Genome.</title>
        <authorList>
            <person name="Alves-Ferreira E."/>
            <person name="Grigg M."/>
            <person name="Lorenzi H."/>
            <person name="Galac M."/>
        </authorList>
    </citation>
    <scope>NUCLEOTIDE SEQUENCE [LARGE SCALE GENOMIC DNA]</scope>
    <source>
        <strain evidence="1 2">EAF2021</strain>
    </source>
</reference>
<sequence>MYYKDIDESFDDSNCLDAFTVANQFNKILYSSKLLDNQPNNEMNTKDILLTNTLFNFANSQEANDTLLTICDCLNESLVNLDQVLPNCGAIKRMIDDLHSDNTAYVLNILTTLFKLSEKSQFTLYCLCQEIALFSGLLDNGRINDLLPALSNLLFKVVKFDNGQGTFILAKDYNFVGKIINILDSSNYNYPEFKIISLNCITCIFEKLSREQLQIFVEGAKLIEIPLPNIYQYISSDEKNYLISTLKCYRTILVKWRGSIEDCLQDEIFIKIIDKLKNSHKIDESGMVFEETINIINVFIHFYVNTNNDQDHNELRLKEIISALITQINNNKQFASYAIKTLGNIANYRSTAKILIKNDFLQDLYSKYGFLSERLKIDLIKIFLYSTNILAHQVIEKCENIDKIFIDAFDILQDEDVQFAKSFFPALFHFLSEDNDKKNIFDGPEMIDLINHYMQYNECYDYCDRILRSFYSEDEEVSPKDLFI</sequence>
<dbReference type="Proteomes" id="UP001470230">
    <property type="component" value="Unassembled WGS sequence"/>
</dbReference>
<keyword evidence="2" id="KW-1185">Reference proteome</keyword>
<gene>
    <name evidence="1" type="ORF">M9Y10_022077</name>
</gene>
<organism evidence="1 2">
    <name type="scientific">Tritrichomonas musculus</name>
    <dbReference type="NCBI Taxonomy" id="1915356"/>
    <lineage>
        <taxon>Eukaryota</taxon>
        <taxon>Metamonada</taxon>
        <taxon>Parabasalia</taxon>
        <taxon>Tritrichomonadida</taxon>
        <taxon>Tritrichomonadidae</taxon>
        <taxon>Tritrichomonas</taxon>
    </lineage>
</organism>
<dbReference type="SUPFAM" id="SSF48371">
    <property type="entry name" value="ARM repeat"/>
    <property type="match status" value="1"/>
</dbReference>
<evidence type="ECO:0000313" key="2">
    <source>
        <dbReference type="Proteomes" id="UP001470230"/>
    </source>
</evidence>
<protein>
    <submittedName>
        <fullName evidence="1">Uncharacterized protein</fullName>
    </submittedName>
</protein>
<dbReference type="InterPro" id="IPR011989">
    <property type="entry name" value="ARM-like"/>
</dbReference>
<accession>A0ABR2KRJ5</accession>
<name>A0ABR2KRJ5_9EUKA</name>
<proteinExistence type="predicted"/>
<comment type="caution">
    <text evidence="1">The sequence shown here is derived from an EMBL/GenBank/DDBJ whole genome shotgun (WGS) entry which is preliminary data.</text>
</comment>
<dbReference type="EMBL" id="JAPFFF010000003">
    <property type="protein sequence ID" value="KAK8893651.1"/>
    <property type="molecule type" value="Genomic_DNA"/>
</dbReference>
<dbReference type="Gene3D" id="1.25.10.10">
    <property type="entry name" value="Leucine-rich Repeat Variant"/>
    <property type="match status" value="1"/>
</dbReference>